<evidence type="ECO:0000313" key="4">
    <source>
        <dbReference type="EMBL" id="STX11169.1"/>
    </source>
</evidence>
<evidence type="ECO:0000259" key="3">
    <source>
        <dbReference type="PROSITE" id="PS50111"/>
    </source>
</evidence>
<dbReference type="OrthoDB" id="266313at2"/>
<keyword evidence="1 2" id="KW-0807">Transducer</keyword>
<dbReference type="EMBL" id="SNZG01000041">
    <property type="protein sequence ID" value="TDR34230.1"/>
    <property type="molecule type" value="Genomic_DNA"/>
</dbReference>
<dbReference type="InterPro" id="IPR009050">
    <property type="entry name" value="Globin-like_sf"/>
</dbReference>
<dbReference type="PROSITE" id="PS50111">
    <property type="entry name" value="CHEMOTAXIS_TRANSDUC_2"/>
    <property type="match status" value="1"/>
</dbReference>
<evidence type="ECO:0000256" key="2">
    <source>
        <dbReference type="PROSITE-ProRule" id="PRU00284"/>
    </source>
</evidence>
<dbReference type="GO" id="GO:0016020">
    <property type="term" value="C:membrane"/>
    <property type="evidence" value="ECO:0007669"/>
    <property type="project" value="InterPro"/>
</dbReference>
<dbReference type="GO" id="GO:0007165">
    <property type="term" value="P:signal transduction"/>
    <property type="evidence" value="ECO:0007669"/>
    <property type="project" value="UniProtKB-KW"/>
</dbReference>
<evidence type="ECO:0000313" key="6">
    <source>
        <dbReference type="Proteomes" id="UP000254330"/>
    </source>
</evidence>
<dbReference type="Pfam" id="PF00015">
    <property type="entry name" value="MCPsignal"/>
    <property type="match status" value="1"/>
</dbReference>
<dbReference type="SUPFAM" id="SSF58104">
    <property type="entry name" value="Methyl-accepting chemotaxis protein (MCP) signaling domain"/>
    <property type="match status" value="1"/>
</dbReference>
<evidence type="ECO:0000256" key="1">
    <source>
        <dbReference type="ARBA" id="ARBA00023224"/>
    </source>
</evidence>
<evidence type="ECO:0000313" key="5">
    <source>
        <dbReference type="EMBL" id="TDR34230.1"/>
    </source>
</evidence>
<dbReference type="InterPro" id="IPR004089">
    <property type="entry name" value="MCPsignal_dom"/>
</dbReference>
<dbReference type="Pfam" id="PF11563">
    <property type="entry name" value="Protoglobin"/>
    <property type="match status" value="1"/>
</dbReference>
<sequence length="434" mass="48719">MIWNRNKKQQEESAFHIEEHRAHVAINLQKYPILEKQIELLGLTLDDLAIIHQLQPHAENVVNQMVESFYNAITKAPELTHIINNHSTLDRLKVTLTKHIQEIFNGRIDERYIEQRKIIAHVHVKIGLPSKWYLNSFQSLTNSFIDFVESRNLSLADVSKAVKAFTKLINLEQQLVIEAYDNKLESIRDNHDRVKQQVVHTVQSTSEELSAVSEETTASIQSLSQQADDISASTQKGLEFVNSTKEKSENGRKLLDTQNVLMTKMSESVQVLDATMSKLKVSSQQINDIVHLVTGIADQTNLLALNASIEAARAGEHGKGFAVVAEEVRKLAEETKSAVQNVSKLILETENNIENMSTSVNAVDGQINEGVHMQEDLSNAFFTIVEAVCGIQTINEHTTEDIHTISQLLEDLSDGTIQVARSAEQLLEITYELN</sequence>
<dbReference type="Proteomes" id="UP000254330">
    <property type="component" value="Unassembled WGS sequence"/>
</dbReference>
<dbReference type="GO" id="GO:0020037">
    <property type="term" value="F:heme binding"/>
    <property type="evidence" value="ECO:0007669"/>
    <property type="project" value="InterPro"/>
</dbReference>
<dbReference type="AlphaFoldDB" id="A0A8B4QEU9"/>
<dbReference type="PANTHER" id="PTHR32089:SF118">
    <property type="entry name" value="HEME-BASED AEROTACTIC TRANSDUCER HEMAT"/>
    <property type="match status" value="1"/>
</dbReference>
<dbReference type="Gene3D" id="1.10.490.10">
    <property type="entry name" value="Globins"/>
    <property type="match status" value="1"/>
</dbReference>
<organism evidence="4 6">
    <name type="scientific">Kurthia zopfii</name>
    <dbReference type="NCBI Taxonomy" id="1650"/>
    <lineage>
        <taxon>Bacteria</taxon>
        <taxon>Bacillati</taxon>
        <taxon>Bacillota</taxon>
        <taxon>Bacilli</taxon>
        <taxon>Bacillales</taxon>
        <taxon>Caryophanaceae</taxon>
        <taxon>Kurthia</taxon>
    </lineage>
</organism>
<feature type="domain" description="Methyl-accepting transducer" evidence="3">
    <location>
        <begin position="199"/>
        <end position="427"/>
    </location>
</feature>
<evidence type="ECO:0000313" key="7">
    <source>
        <dbReference type="Proteomes" id="UP000294641"/>
    </source>
</evidence>
<dbReference type="CDD" id="cd01068">
    <property type="entry name" value="globin_sensor"/>
    <property type="match status" value="1"/>
</dbReference>
<keyword evidence="7" id="KW-1185">Reference proteome</keyword>
<dbReference type="Gene3D" id="1.10.287.950">
    <property type="entry name" value="Methyl-accepting chemotaxis protein"/>
    <property type="match status" value="1"/>
</dbReference>
<reference evidence="5 7" key="2">
    <citation type="submission" date="2019-03" db="EMBL/GenBank/DDBJ databases">
        <title>Genomic Encyclopedia of Type Strains, Phase IV (KMG-IV): sequencing the most valuable type-strain genomes for metagenomic binning, comparative biology and taxonomic classification.</title>
        <authorList>
            <person name="Goeker M."/>
        </authorList>
    </citation>
    <scope>NUCLEOTIDE SEQUENCE [LARGE SCALE GENOMIC DNA]</scope>
    <source>
        <strain evidence="5 7">DSM 20580</strain>
    </source>
</reference>
<dbReference type="Proteomes" id="UP000294641">
    <property type="component" value="Unassembled WGS sequence"/>
</dbReference>
<dbReference type="RefSeq" id="WP_109350638.1">
    <property type="nucleotide sequence ID" value="NZ_BJUE01000047.1"/>
</dbReference>
<dbReference type="SMART" id="SM00283">
    <property type="entry name" value="MA"/>
    <property type="match status" value="1"/>
</dbReference>
<dbReference type="InterPro" id="IPR044398">
    <property type="entry name" value="Globin-sensor_dom"/>
</dbReference>
<reference evidence="4 6" key="1">
    <citation type="submission" date="2018-06" db="EMBL/GenBank/DDBJ databases">
        <authorList>
            <consortium name="Pathogen Informatics"/>
            <person name="Doyle S."/>
        </authorList>
    </citation>
    <scope>NUCLEOTIDE SEQUENCE [LARGE SCALE GENOMIC DNA]</scope>
    <source>
        <strain evidence="4 6">NCTC10597</strain>
    </source>
</reference>
<name>A0A8B4QEU9_9BACL</name>
<comment type="caution">
    <text evidence="4">The sequence shown here is derived from an EMBL/GenBank/DDBJ whole genome shotgun (WGS) entry which is preliminary data.</text>
</comment>
<gene>
    <name evidence="4" type="primary">hemAT_3</name>
    <name evidence="5" type="ORF">DFR61_14122</name>
    <name evidence="4" type="ORF">NCTC10597_02978</name>
</gene>
<dbReference type="InterPro" id="IPR039379">
    <property type="entry name" value="Protoglobin_sensor_dom"/>
</dbReference>
<dbReference type="InterPro" id="IPR012292">
    <property type="entry name" value="Globin/Proto"/>
</dbReference>
<dbReference type="GO" id="GO:0019825">
    <property type="term" value="F:oxygen binding"/>
    <property type="evidence" value="ECO:0007669"/>
    <property type="project" value="InterPro"/>
</dbReference>
<dbReference type="EMBL" id="UGNP01000001">
    <property type="protein sequence ID" value="STX11169.1"/>
    <property type="molecule type" value="Genomic_DNA"/>
</dbReference>
<protein>
    <submittedName>
        <fullName evidence="4 5">Heme-based aerotactic transducer</fullName>
    </submittedName>
</protein>
<dbReference type="SUPFAM" id="SSF46458">
    <property type="entry name" value="Globin-like"/>
    <property type="match status" value="1"/>
</dbReference>
<accession>A0A8B4QEU9</accession>
<proteinExistence type="predicted"/>
<dbReference type="PANTHER" id="PTHR32089">
    <property type="entry name" value="METHYL-ACCEPTING CHEMOTAXIS PROTEIN MCPB"/>
    <property type="match status" value="1"/>
</dbReference>